<dbReference type="PROSITE" id="PS50240">
    <property type="entry name" value="TRYPSIN_DOM"/>
    <property type="match status" value="1"/>
</dbReference>
<accession>A0A0A9WEU5</accession>
<dbReference type="InterPro" id="IPR001254">
    <property type="entry name" value="Trypsin_dom"/>
</dbReference>
<evidence type="ECO:0000256" key="1">
    <source>
        <dbReference type="SAM" id="MobiDB-lite"/>
    </source>
</evidence>
<feature type="domain" description="Peptidase S1" evidence="3">
    <location>
        <begin position="33"/>
        <end position="369"/>
    </location>
</feature>
<sequence length="413" mass="47505">MIMAYHSCMLLTYLAAILLDVGETTPQTRRKRILAGHWADNTLSDEYPVFKYFVFMTKSDFGVVNESKNPKKKSWISRLFSGNDELNLLDAHQCSGSLVTHRAVLTACHCLARYNRKSRTDNYTYAWPLNIWEDRIYSYIGSNEVSKYKNFLVPQHYVIHETCRQLMFGLEFSIMDYGLIVTKETVGVRAPKAEINYAPPYRGKEIVRYYYRAIQKEYTCLTVGHGPFLIKWDYYDGHWVGSAIPEHSEFQRWGWRTVMNYVDCLALDYPRSLRRKRPGQPYVFFDYTRDNTVVCLKSAKNDDKGRYNYNFGSGDSGGPVTCNNVFFAIVTSSDDATEDIVSYASPIVHTMFLVAAEYRDNLNRFCDDWDAADSQYPQYPPDAPFPLPTHPILNPTPPPDVDVHPLSGSSLLT</sequence>
<evidence type="ECO:0000256" key="2">
    <source>
        <dbReference type="SAM" id="SignalP"/>
    </source>
</evidence>
<protein>
    <submittedName>
        <fullName evidence="4">Brain-specific serine protease 4</fullName>
    </submittedName>
</protein>
<dbReference type="Pfam" id="PF00089">
    <property type="entry name" value="Trypsin"/>
    <property type="match status" value="1"/>
</dbReference>
<dbReference type="GO" id="GO:0006508">
    <property type="term" value="P:proteolysis"/>
    <property type="evidence" value="ECO:0007669"/>
    <property type="project" value="UniProtKB-KW"/>
</dbReference>
<reference evidence="4" key="2">
    <citation type="submission" date="2014-07" db="EMBL/GenBank/DDBJ databases">
        <authorList>
            <person name="Hull J."/>
        </authorList>
    </citation>
    <scope>NUCLEOTIDE SEQUENCE</scope>
</reference>
<feature type="chain" id="PRO_5002069022" evidence="2">
    <location>
        <begin position="25"/>
        <end position="413"/>
    </location>
</feature>
<organism evidence="4">
    <name type="scientific">Lygus hesperus</name>
    <name type="common">Western plant bug</name>
    <dbReference type="NCBI Taxonomy" id="30085"/>
    <lineage>
        <taxon>Eukaryota</taxon>
        <taxon>Metazoa</taxon>
        <taxon>Ecdysozoa</taxon>
        <taxon>Arthropoda</taxon>
        <taxon>Hexapoda</taxon>
        <taxon>Insecta</taxon>
        <taxon>Pterygota</taxon>
        <taxon>Neoptera</taxon>
        <taxon>Paraneoptera</taxon>
        <taxon>Hemiptera</taxon>
        <taxon>Heteroptera</taxon>
        <taxon>Panheteroptera</taxon>
        <taxon>Cimicomorpha</taxon>
        <taxon>Miridae</taxon>
        <taxon>Mirini</taxon>
        <taxon>Lygus</taxon>
    </lineage>
</organism>
<keyword evidence="4" id="KW-0378">Hydrolase</keyword>
<evidence type="ECO:0000259" key="3">
    <source>
        <dbReference type="PROSITE" id="PS50240"/>
    </source>
</evidence>
<keyword evidence="2" id="KW-0732">Signal</keyword>
<name>A0A0A9WEU5_LYGHE</name>
<dbReference type="InterPro" id="IPR009003">
    <property type="entry name" value="Peptidase_S1_PA"/>
</dbReference>
<reference evidence="4" key="1">
    <citation type="journal article" date="2014" name="PLoS ONE">
        <title>Transcriptome-Based Identification of ABC Transporters in the Western Tarnished Plant Bug Lygus hesperus.</title>
        <authorList>
            <person name="Hull J.J."/>
            <person name="Chaney K."/>
            <person name="Geib S.M."/>
            <person name="Fabrick J.A."/>
            <person name="Brent C.S."/>
            <person name="Walsh D."/>
            <person name="Lavine L.C."/>
        </authorList>
    </citation>
    <scope>NUCLEOTIDE SEQUENCE</scope>
</reference>
<feature type="compositionally biased region" description="Pro residues" evidence="1">
    <location>
        <begin position="378"/>
        <end position="400"/>
    </location>
</feature>
<dbReference type="EMBL" id="GBHO01036637">
    <property type="protein sequence ID" value="JAG06967.1"/>
    <property type="molecule type" value="Transcribed_RNA"/>
</dbReference>
<keyword evidence="4" id="KW-0645">Protease</keyword>
<dbReference type="GO" id="GO:0004252">
    <property type="term" value="F:serine-type endopeptidase activity"/>
    <property type="evidence" value="ECO:0007669"/>
    <property type="project" value="InterPro"/>
</dbReference>
<dbReference type="AlphaFoldDB" id="A0A0A9WEU5"/>
<dbReference type="Gene3D" id="2.40.10.10">
    <property type="entry name" value="Trypsin-like serine proteases"/>
    <property type="match status" value="1"/>
</dbReference>
<evidence type="ECO:0000313" key="4">
    <source>
        <dbReference type="EMBL" id="JAG06967.1"/>
    </source>
</evidence>
<feature type="non-terminal residue" evidence="4">
    <location>
        <position position="413"/>
    </location>
</feature>
<gene>
    <name evidence="4" type="primary">Prss22_0</name>
    <name evidence="4" type="ORF">CM83_98619</name>
</gene>
<feature type="signal peptide" evidence="2">
    <location>
        <begin position="1"/>
        <end position="24"/>
    </location>
</feature>
<feature type="region of interest" description="Disordered" evidence="1">
    <location>
        <begin position="377"/>
        <end position="413"/>
    </location>
</feature>
<dbReference type="InterPro" id="IPR043504">
    <property type="entry name" value="Peptidase_S1_PA_chymotrypsin"/>
</dbReference>
<proteinExistence type="predicted"/>
<dbReference type="SUPFAM" id="SSF50494">
    <property type="entry name" value="Trypsin-like serine proteases"/>
    <property type="match status" value="1"/>
</dbReference>